<evidence type="ECO:0000259" key="9">
    <source>
        <dbReference type="PROSITE" id="PS50011"/>
    </source>
</evidence>
<dbReference type="PANTHER" id="PTHR43671:SF13">
    <property type="entry name" value="SERINE_THREONINE-PROTEIN KINASE NEK2"/>
    <property type="match status" value="1"/>
</dbReference>
<dbReference type="PANTHER" id="PTHR43671">
    <property type="entry name" value="SERINE/THREONINE-PROTEIN KINASE NEK"/>
    <property type="match status" value="1"/>
</dbReference>
<reference evidence="10 13" key="1">
    <citation type="submission" date="2021-01" db="EMBL/GenBank/DDBJ databases">
        <title>Diatom-associated Roseobacters Show Island Model of Population Structure.</title>
        <authorList>
            <person name="Qu L."/>
            <person name="Feng X."/>
            <person name="Chen Y."/>
            <person name="Li L."/>
            <person name="Wang X."/>
            <person name="Hu Z."/>
            <person name="Wang H."/>
            <person name="Luo H."/>
        </authorList>
    </citation>
    <scope>NUCLEOTIDE SEQUENCE</scope>
    <source>
        <strain evidence="11 13">CC28-63</strain>
        <strain evidence="10">CC28-69</strain>
    </source>
</reference>
<protein>
    <recommendedName>
        <fullName evidence="2">non-specific serine/threonine protein kinase</fullName>
        <ecNumber evidence="2">2.7.11.1</ecNumber>
    </recommendedName>
</protein>
<sequence length="731" mass="77761">MTGSRPGDLFKPGDLVNNTYRVEAILGRGGTSDVYRARSEISGRLVALKVLKSEFSTNEDYLLLLTREEEMREIRHDAIVRYSENHRTADGHVYLLIDYVDGPGMDKKLKQGPMSADDLLVICKRVCEGLRAAHDRNIFHRDLSPDNILLRDDDPAQAVIIDFGIAKDTNPGAETIVGNEFAGKYAYAAPEQLAGKTDARTDIYSLGASLLANFRGKSPDIGRNPMEVVQKKAEPLDTSGVPEPLKSILDKMTQPNPDDRFPSAAAVLDALAGNPFDAPENEPLSDATVIVPMNAAAKAAEPAEPITAPPPSRDTAPKTTPKAAQKDSKKGGMVLPIAIGGVVIAGLAGAFALGLFTSEPSLPVADPYRLSIAKAKDTPPRAVGFVPADEIATSLREQMQAQGGTFDLTLASGTIAESWGQDVLTVVDAIDEMDVWRVSLSGNTAEVEGTTTSRPVFDAVMAAFDAGALGALNGEPNLTLEAIILAPEKLDPILNTFADCGPLQLVNRPIAGYGPESPVVIGGEMSSAESRAALANALSAVIGSRPLDLDVDILNTTLCLIESVMPKAPSSPNDVAFYQGDQDNNANPSGEFLVGENPVIDVEIPADVSDGFLTVSVLDVSGNVFHLLPNLNRPDNSVEALREGESGPVSIRVAYSIREAQQNGGLAFRVDDSTLGKSKVLVIHSSAPLFNEMRPTSESATSYSEALLGDDRNMAARIFSLDSRILETLAR</sequence>
<proteinExistence type="inferred from homology"/>
<keyword evidence="4 7" id="KW-0547">Nucleotide-binding</keyword>
<dbReference type="InterPro" id="IPR017441">
    <property type="entry name" value="Protein_kinase_ATP_BS"/>
</dbReference>
<name>A0A9Q2PAE2_9RHOB</name>
<comment type="caution">
    <text evidence="10">The sequence shown here is derived from an EMBL/GenBank/DDBJ whole genome shotgun (WGS) entry which is preliminary data.</text>
</comment>
<dbReference type="InterPro" id="IPR008266">
    <property type="entry name" value="Tyr_kinase_AS"/>
</dbReference>
<evidence type="ECO:0000256" key="3">
    <source>
        <dbReference type="ARBA" id="ARBA00022679"/>
    </source>
</evidence>
<dbReference type="EMBL" id="JAFBXF010000004">
    <property type="protein sequence ID" value="MBM2416875.1"/>
    <property type="molecule type" value="Genomic_DNA"/>
</dbReference>
<keyword evidence="5 10" id="KW-0418">Kinase</keyword>
<dbReference type="PROSITE" id="PS00107">
    <property type="entry name" value="PROTEIN_KINASE_ATP"/>
    <property type="match status" value="1"/>
</dbReference>
<evidence type="ECO:0000256" key="4">
    <source>
        <dbReference type="ARBA" id="ARBA00022741"/>
    </source>
</evidence>
<dbReference type="PROSITE" id="PS00109">
    <property type="entry name" value="PROTEIN_KINASE_TYR"/>
    <property type="match status" value="1"/>
</dbReference>
<dbReference type="InterPro" id="IPR050660">
    <property type="entry name" value="NEK_Ser/Thr_kinase"/>
</dbReference>
<dbReference type="AlphaFoldDB" id="A0A9Q2PAE2"/>
<organism evidence="10 12">
    <name type="scientific">Marivita cryptomonadis</name>
    <dbReference type="NCBI Taxonomy" id="505252"/>
    <lineage>
        <taxon>Bacteria</taxon>
        <taxon>Pseudomonadati</taxon>
        <taxon>Pseudomonadota</taxon>
        <taxon>Alphaproteobacteria</taxon>
        <taxon>Rhodobacterales</taxon>
        <taxon>Roseobacteraceae</taxon>
        <taxon>Marivita</taxon>
    </lineage>
</organism>
<feature type="domain" description="Protein kinase" evidence="9">
    <location>
        <begin position="20"/>
        <end position="277"/>
    </location>
</feature>
<dbReference type="SUPFAM" id="SSF56112">
    <property type="entry name" value="Protein kinase-like (PK-like)"/>
    <property type="match status" value="1"/>
</dbReference>
<accession>A0A9Q2PAE2</accession>
<dbReference type="Gene3D" id="3.30.200.20">
    <property type="entry name" value="Phosphorylase Kinase, domain 1"/>
    <property type="match status" value="1"/>
</dbReference>
<keyword evidence="6 7" id="KW-0067">ATP-binding</keyword>
<evidence type="ECO:0000256" key="7">
    <source>
        <dbReference type="PROSITE-ProRule" id="PRU10141"/>
    </source>
</evidence>
<dbReference type="Gene3D" id="1.10.510.10">
    <property type="entry name" value="Transferase(Phosphotransferase) domain 1"/>
    <property type="match status" value="1"/>
</dbReference>
<dbReference type="CDD" id="cd14014">
    <property type="entry name" value="STKc_PknB_like"/>
    <property type="match status" value="1"/>
</dbReference>
<evidence type="ECO:0000313" key="12">
    <source>
        <dbReference type="Proteomes" id="UP000755667"/>
    </source>
</evidence>
<dbReference type="EC" id="2.7.11.1" evidence="2"/>
<keyword evidence="13" id="KW-1185">Reference proteome</keyword>
<comment type="similarity">
    <text evidence="1">Belongs to the protein kinase superfamily. NEK Ser/Thr protein kinase family. NIMA subfamily.</text>
</comment>
<evidence type="ECO:0000313" key="11">
    <source>
        <dbReference type="EMBL" id="MBM2416875.1"/>
    </source>
</evidence>
<keyword evidence="3" id="KW-0808">Transferase</keyword>
<dbReference type="OrthoDB" id="9801841at2"/>
<gene>
    <name evidence="10" type="ORF">JQX41_07840</name>
    <name evidence="11" type="ORF">JQX48_07845</name>
</gene>
<dbReference type="Pfam" id="PF00069">
    <property type="entry name" value="Pkinase"/>
    <property type="match status" value="1"/>
</dbReference>
<evidence type="ECO:0000313" key="10">
    <source>
        <dbReference type="EMBL" id="MBM2412207.1"/>
    </source>
</evidence>
<dbReference type="GO" id="GO:0004674">
    <property type="term" value="F:protein serine/threonine kinase activity"/>
    <property type="evidence" value="ECO:0007669"/>
    <property type="project" value="UniProtKB-EC"/>
</dbReference>
<dbReference type="InterPro" id="IPR011009">
    <property type="entry name" value="Kinase-like_dom_sf"/>
</dbReference>
<evidence type="ECO:0000256" key="6">
    <source>
        <dbReference type="ARBA" id="ARBA00022840"/>
    </source>
</evidence>
<dbReference type="InterPro" id="IPR000719">
    <property type="entry name" value="Prot_kinase_dom"/>
</dbReference>
<evidence type="ECO:0000256" key="5">
    <source>
        <dbReference type="ARBA" id="ARBA00022777"/>
    </source>
</evidence>
<dbReference type="PROSITE" id="PS50011">
    <property type="entry name" value="PROTEIN_KINASE_DOM"/>
    <property type="match status" value="1"/>
</dbReference>
<dbReference type="GO" id="GO:0005524">
    <property type="term" value="F:ATP binding"/>
    <property type="evidence" value="ECO:0007669"/>
    <property type="project" value="UniProtKB-UniRule"/>
</dbReference>
<evidence type="ECO:0000256" key="1">
    <source>
        <dbReference type="ARBA" id="ARBA00010886"/>
    </source>
</evidence>
<dbReference type="EMBL" id="JAFBXE010000004">
    <property type="protein sequence ID" value="MBM2412207.1"/>
    <property type="molecule type" value="Genomic_DNA"/>
</dbReference>
<evidence type="ECO:0000313" key="13">
    <source>
        <dbReference type="Proteomes" id="UP000809440"/>
    </source>
</evidence>
<feature type="region of interest" description="Disordered" evidence="8">
    <location>
        <begin position="300"/>
        <end position="329"/>
    </location>
</feature>
<dbReference type="Proteomes" id="UP000755667">
    <property type="component" value="Unassembled WGS sequence"/>
</dbReference>
<evidence type="ECO:0000256" key="8">
    <source>
        <dbReference type="SAM" id="MobiDB-lite"/>
    </source>
</evidence>
<evidence type="ECO:0000256" key="2">
    <source>
        <dbReference type="ARBA" id="ARBA00012513"/>
    </source>
</evidence>
<dbReference type="Proteomes" id="UP000809440">
    <property type="component" value="Unassembled WGS sequence"/>
</dbReference>
<feature type="binding site" evidence="7">
    <location>
        <position position="49"/>
    </location>
    <ligand>
        <name>ATP</name>
        <dbReference type="ChEBI" id="CHEBI:30616"/>
    </ligand>
</feature>